<dbReference type="HOGENOM" id="CLU_2554367_0_0_6"/>
<gene>
    <name evidence="1" type="ordered locus">Metme_3851</name>
</gene>
<dbReference type="STRING" id="857087.Metme_3851"/>
<keyword evidence="2" id="KW-1185">Reference proteome</keyword>
<evidence type="ECO:0000313" key="1">
    <source>
        <dbReference type="EMBL" id="AEG02206.1"/>
    </source>
</evidence>
<organism evidence="1 2">
    <name type="scientific">Methylomonas methanica (strain DSM 25384 / MC09)</name>
    <dbReference type="NCBI Taxonomy" id="857087"/>
    <lineage>
        <taxon>Bacteria</taxon>
        <taxon>Pseudomonadati</taxon>
        <taxon>Pseudomonadota</taxon>
        <taxon>Gammaproteobacteria</taxon>
        <taxon>Methylococcales</taxon>
        <taxon>Methylococcaceae</taxon>
        <taxon>Methylomonas</taxon>
    </lineage>
</organism>
<dbReference type="AlphaFoldDB" id="F9ZXQ1"/>
<reference evidence="2" key="3">
    <citation type="submission" date="2011-05" db="EMBL/GenBank/DDBJ databases">
        <title>Complete sequence of Methylomonas methanica MC09.</title>
        <authorList>
            <consortium name="US DOE Joint Genome Institute"/>
            <person name="Lucas S."/>
            <person name="Han J."/>
            <person name="Lapidus A."/>
            <person name="Cheng J.-F."/>
            <person name="Goodwin L."/>
            <person name="Pitluck S."/>
            <person name="Peters L."/>
            <person name="Mikhailova N."/>
            <person name="Teshima H."/>
            <person name="Han C."/>
            <person name="Tapia R."/>
            <person name="Land M."/>
            <person name="Hauser L."/>
            <person name="Kyrpides N."/>
            <person name="Ivanova N."/>
            <person name="Pagani I."/>
            <person name="Stein L."/>
            <person name="Woyke T."/>
        </authorList>
    </citation>
    <scope>NUCLEOTIDE SEQUENCE [LARGE SCALE GENOMIC DNA]</scope>
    <source>
        <strain evidence="2">MC09</strain>
    </source>
</reference>
<dbReference type="Gene3D" id="2.10.260.10">
    <property type="match status" value="1"/>
</dbReference>
<accession>F9ZXQ1</accession>
<reference evidence="1 2" key="1">
    <citation type="journal article" date="2011" name="J. Bacteriol.">
        <title>Complete Genome Sequence of the Aerobic Marine Methanotroph Methylomonas methanica MC09.</title>
        <authorList>
            <person name="Boden R."/>
            <person name="Cunliffe M."/>
            <person name="Scanlan J."/>
            <person name="Moussard H."/>
            <person name="Kits K.D."/>
            <person name="Klotz M.G."/>
            <person name="Jetten M.S."/>
            <person name="Vuilleumier S."/>
            <person name="Han J."/>
            <person name="Peters L."/>
            <person name="Mikhailova N."/>
            <person name="Teshima H."/>
            <person name="Tapia R."/>
            <person name="Kyrpides N."/>
            <person name="Ivanova N."/>
            <person name="Pagani I."/>
            <person name="Cheng J.F."/>
            <person name="Goodwin L."/>
            <person name="Han C."/>
            <person name="Hauser L."/>
            <person name="Land M.L."/>
            <person name="Lapidus A."/>
            <person name="Lucas S."/>
            <person name="Pitluck S."/>
            <person name="Woyke T."/>
            <person name="Stein L."/>
            <person name="Murrell J.C."/>
        </authorList>
    </citation>
    <scope>NUCLEOTIDE SEQUENCE [LARGE SCALE GENOMIC DNA]</scope>
    <source>
        <strain evidence="1 2">MC09</strain>
    </source>
</reference>
<dbReference type="KEGG" id="mmt:Metme_3851"/>
<reference key="2">
    <citation type="submission" date="2011-05" db="EMBL/GenBank/DDBJ databases">
        <title>Complete genome sequence of the aerobic marine methanotroph Methylomonas methanica MC09.</title>
        <authorList>
            <person name="Boden R."/>
            <person name="Cunliffe M."/>
            <person name="Scanlan J."/>
            <person name="Moussard H."/>
            <person name="Kits K.D."/>
            <person name="Klotz M."/>
            <person name="Jetten M."/>
            <person name="Vuilleumier S."/>
            <person name="Han J."/>
            <person name="Peters L."/>
            <person name="Mikhailova N."/>
            <person name="Teshima H."/>
            <person name="Tapia R."/>
            <person name="Kyrpides N."/>
            <person name="Ivanova N."/>
            <person name="Pagani I."/>
            <person name="Cheng J.-F."/>
            <person name="Goodwin L."/>
            <person name="Han C."/>
            <person name="Hauser L."/>
            <person name="Land M."/>
            <person name="Lapidus A."/>
            <person name="Lucas S."/>
            <person name="Pitluck S."/>
            <person name="Woyke T."/>
            <person name="Stein L.Y."/>
            <person name="Murrell C."/>
        </authorList>
    </citation>
    <scope>NUCLEOTIDE SEQUENCE</scope>
    <source>
        <strain>MC09</strain>
    </source>
</reference>
<protein>
    <submittedName>
        <fullName evidence="1">Uncharacterized protein</fullName>
    </submittedName>
</protein>
<proteinExistence type="predicted"/>
<dbReference type="Proteomes" id="UP000008888">
    <property type="component" value="Chromosome"/>
</dbReference>
<dbReference type="EMBL" id="CP002738">
    <property type="protein sequence ID" value="AEG02206.1"/>
    <property type="molecule type" value="Genomic_DNA"/>
</dbReference>
<sequence length="82" mass="9091">MIAPRYPCDLKIAQPFRIYRAAYGTIPRFYKPKSQAIRLPKAVALPNSVKTVEIVEWGHARLIAPAGKLWGSWCDGPGPATI</sequence>
<name>F9ZXQ1_METMM</name>
<dbReference type="eggNOG" id="COG4456">
    <property type="taxonomic scope" value="Bacteria"/>
</dbReference>
<evidence type="ECO:0000313" key="2">
    <source>
        <dbReference type="Proteomes" id="UP000008888"/>
    </source>
</evidence>